<keyword evidence="6 11" id="KW-1133">Transmembrane helix</keyword>
<dbReference type="Pfam" id="PF01741">
    <property type="entry name" value="MscL"/>
    <property type="match status" value="1"/>
</dbReference>
<keyword evidence="5 11" id="KW-0812">Transmembrane</keyword>
<evidence type="ECO:0000256" key="5">
    <source>
        <dbReference type="ARBA" id="ARBA00022692"/>
    </source>
</evidence>
<evidence type="ECO:0000256" key="9">
    <source>
        <dbReference type="ARBA" id="ARBA00023303"/>
    </source>
</evidence>
<dbReference type="HAMAP" id="MF_00115">
    <property type="entry name" value="MscL"/>
    <property type="match status" value="1"/>
</dbReference>
<evidence type="ECO:0000256" key="6">
    <source>
        <dbReference type="ARBA" id="ARBA00022989"/>
    </source>
</evidence>
<dbReference type="InterPro" id="IPR001185">
    <property type="entry name" value="MS_channel"/>
</dbReference>
<dbReference type="PRINTS" id="PR01264">
    <property type="entry name" value="MECHCHANNEL"/>
</dbReference>
<keyword evidence="10" id="KW-0175">Coiled coil</keyword>
<proteinExistence type="inferred from homology"/>
<accession>A0A6J6IS29</accession>
<dbReference type="PANTHER" id="PTHR30266">
    <property type="entry name" value="MECHANOSENSITIVE CHANNEL MSCL"/>
    <property type="match status" value="1"/>
</dbReference>
<evidence type="ECO:0000256" key="11">
    <source>
        <dbReference type="SAM" id="Phobius"/>
    </source>
</evidence>
<evidence type="ECO:0000256" key="4">
    <source>
        <dbReference type="ARBA" id="ARBA00022475"/>
    </source>
</evidence>
<evidence type="ECO:0000256" key="7">
    <source>
        <dbReference type="ARBA" id="ARBA00023065"/>
    </source>
</evidence>
<dbReference type="Gene3D" id="1.10.1200.120">
    <property type="entry name" value="Large-conductance mechanosensitive channel, MscL, domain 1"/>
    <property type="match status" value="1"/>
</dbReference>
<keyword evidence="8 11" id="KW-0472">Membrane</keyword>
<protein>
    <submittedName>
        <fullName evidence="13">Unannotated protein</fullName>
    </submittedName>
</protein>
<dbReference type="EMBL" id="CAEZSO010000054">
    <property type="protein sequence ID" value="CAB4540256.1"/>
    <property type="molecule type" value="Genomic_DNA"/>
</dbReference>
<dbReference type="AlphaFoldDB" id="A0A6J6IS29"/>
<dbReference type="InterPro" id="IPR019823">
    <property type="entry name" value="Mechanosensitive_channel_CS"/>
</dbReference>
<evidence type="ECO:0000256" key="8">
    <source>
        <dbReference type="ARBA" id="ARBA00023136"/>
    </source>
</evidence>
<evidence type="ECO:0000313" key="12">
    <source>
        <dbReference type="EMBL" id="CAB4540256.1"/>
    </source>
</evidence>
<feature type="transmembrane region" description="Helical" evidence="11">
    <location>
        <begin position="12"/>
        <end position="35"/>
    </location>
</feature>
<evidence type="ECO:0000256" key="1">
    <source>
        <dbReference type="ARBA" id="ARBA00004651"/>
    </source>
</evidence>
<organism evidence="13">
    <name type="scientific">freshwater metagenome</name>
    <dbReference type="NCBI Taxonomy" id="449393"/>
    <lineage>
        <taxon>unclassified sequences</taxon>
        <taxon>metagenomes</taxon>
        <taxon>ecological metagenomes</taxon>
    </lineage>
</organism>
<dbReference type="NCBIfam" id="TIGR00220">
    <property type="entry name" value="mscL"/>
    <property type="match status" value="1"/>
</dbReference>
<keyword evidence="4" id="KW-1003">Cell membrane</keyword>
<dbReference type="InterPro" id="IPR037673">
    <property type="entry name" value="MSC/AndL"/>
</dbReference>
<evidence type="ECO:0000313" key="13">
    <source>
        <dbReference type="EMBL" id="CAB4627296.1"/>
    </source>
</evidence>
<name>A0A6J6IS29_9ZZZZ</name>
<dbReference type="SUPFAM" id="SSF81330">
    <property type="entry name" value="Gated mechanosensitive channel"/>
    <property type="match status" value="1"/>
</dbReference>
<sequence length="127" mass="13669">MLKGFKAFVLRGNVLDLAVAVVIGASFTAIVNSLLRGLVNPLVAAILGKPNLDSVGTFTLNGADFSVGIVLTAIINFLVVVAAIYFIVVIPMNKLMTSRLLRTEETVEDASEEVVLLREIRDALKNR</sequence>
<reference evidence="13" key="1">
    <citation type="submission" date="2020-05" db="EMBL/GenBank/DDBJ databases">
        <authorList>
            <person name="Chiriac C."/>
            <person name="Salcher M."/>
            <person name="Ghai R."/>
            <person name="Kavagutti S V."/>
        </authorList>
    </citation>
    <scope>NUCLEOTIDE SEQUENCE</scope>
</reference>
<evidence type="ECO:0000256" key="10">
    <source>
        <dbReference type="SAM" id="Coils"/>
    </source>
</evidence>
<dbReference type="PANTHER" id="PTHR30266:SF2">
    <property type="entry name" value="LARGE-CONDUCTANCE MECHANOSENSITIVE CHANNEL"/>
    <property type="match status" value="1"/>
</dbReference>
<dbReference type="PROSITE" id="PS01327">
    <property type="entry name" value="MSCL"/>
    <property type="match status" value="1"/>
</dbReference>
<dbReference type="InterPro" id="IPR036019">
    <property type="entry name" value="MscL_channel"/>
</dbReference>
<comment type="similarity">
    <text evidence="2">Belongs to the MscL family.</text>
</comment>
<keyword evidence="9" id="KW-0407">Ion channel</keyword>
<feature type="coiled-coil region" evidence="10">
    <location>
        <begin position="93"/>
        <end position="127"/>
    </location>
</feature>
<gene>
    <name evidence="12" type="ORF">UFOPK1446_00366</name>
    <name evidence="13" type="ORF">UFOPK1939_01013</name>
</gene>
<dbReference type="GO" id="GO:0008381">
    <property type="term" value="F:mechanosensitive monoatomic ion channel activity"/>
    <property type="evidence" value="ECO:0007669"/>
    <property type="project" value="InterPro"/>
</dbReference>
<evidence type="ECO:0000256" key="3">
    <source>
        <dbReference type="ARBA" id="ARBA00022448"/>
    </source>
</evidence>
<feature type="transmembrane region" description="Helical" evidence="11">
    <location>
        <begin position="65"/>
        <end position="90"/>
    </location>
</feature>
<dbReference type="GO" id="GO:0005886">
    <property type="term" value="C:plasma membrane"/>
    <property type="evidence" value="ECO:0007669"/>
    <property type="project" value="UniProtKB-SubCell"/>
</dbReference>
<keyword evidence="7" id="KW-0406">Ion transport</keyword>
<comment type="subcellular location">
    <subcellularLocation>
        <location evidence="1">Cell membrane</location>
        <topology evidence="1">Multi-pass membrane protein</topology>
    </subcellularLocation>
</comment>
<evidence type="ECO:0000256" key="2">
    <source>
        <dbReference type="ARBA" id="ARBA00007254"/>
    </source>
</evidence>
<keyword evidence="3" id="KW-0813">Transport</keyword>
<dbReference type="EMBL" id="CAEZVF010000175">
    <property type="protein sequence ID" value="CAB4627296.1"/>
    <property type="molecule type" value="Genomic_DNA"/>
</dbReference>